<sequence length="149" mass="16142">MLNLEKFAAQVGRDIKSLLGITQDTGWRKITSSNLLSGHVLVRRIGNMCYIGFGGGAWDTFSIAQGLRGSQKINVTRLPNGFRSQMAIGGAVTKDGTSIVGQLLLTSATDESWIQIRSLPATEYEYLRTYLLSYPTSDPFPTALPGSAV</sequence>
<reference evidence="1 2" key="1">
    <citation type="submission" date="2018-05" db="EMBL/GenBank/DDBJ databases">
        <title>Genomic Encyclopedia of Type Strains, Phase IV (KMG-IV): sequencing the most valuable type-strain genomes for metagenomic binning, comparative biology and taxonomic classification.</title>
        <authorList>
            <person name="Goeker M."/>
        </authorList>
    </citation>
    <scope>NUCLEOTIDE SEQUENCE [LARGE SCALE GENOMIC DNA]</scope>
    <source>
        <strain evidence="1 2">DSM 22999</strain>
    </source>
</reference>
<evidence type="ECO:0000313" key="1">
    <source>
        <dbReference type="EMBL" id="PVX40512.1"/>
    </source>
</evidence>
<protein>
    <submittedName>
        <fullName evidence="1">Uncharacterized protein</fullName>
    </submittedName>
</protein>
<dbReference type="OrthoDB" id="2231375at2"/>
<proteinExistence type="predicted"/>
<dbReference type="AlphaFoldDB" id="A0A2U0TA69"/>
<gene>
    <name evidence="1" type="ORF">C8D76_10385</name>
</gene>
<accession>A0A2U0TA69</accession>
<organism evidence="1 2">
    <name type="scientific">Alitibacter langaaensis DSM 22999</name>
    <dbReference type="NCBI Taxonomy" id="1122935"/>
    <lineage>
        <taxon>Bacteria</taxon>
        <taxon>Pseudomonadati</taxon>
        <taxon>Pseudomonadota</taxon>
        <taxon>Gammaproteobacteria</taxon>
        <taxon>Pasteurellales</taxon>
        <taxon>Pasteurellaceae</taxon>
        <taxon>Alitibacter</taxon>
    </lineage>
</organism>
<dbReference type="RefSeq" id="WP_116631388.1">
    <property type="nucleotide sequence ID" value="NZ_QENU01000003.1"/>
</dbReference>
<comment type="caution">
    <text evidence="1">The sequence shown here is derived from an EMBL/GenBank/DDBJ whole genome shotgun (WGS) entry which is preliminary data.</text>
</comment>
<dbReference type="Proteomes" id="UP000245909">
    <property type="component" value="Unassembled WGS sequence"/>
</dbReference>
<name>A0A2U0TA69_9PAST</name>
<dbReference type="EMBL" id="QENU01000003">
    <property type="protein sequence ID" value="PVX40512.1"/>
    <property type="molecule type" value="Genomic_DNA"/>
</dbReference>
<evidence type="ECO:0000313" key="2">
    <source>
        <dbReference type="Proteomes" id="UP000245909"/>
    </source>
</evidence>
<keyword evidence="2" id="KW-1185">Reference proteome</keyword>